<dbReference type="SUPFAM" id="SSF54862">
    <property type="entry name" value="4Fe-4S ferredoxins"/>
    <property type="match status" value="1"/>
</dbReference>
<evidence type="ECO:0000256" key="4">
    <source>
        <dbReference type="ARBA" id="ARBA00022723"/>
    </source>
</evidence>
<dbReference type="AlphaFoldDB" id="A0A1W1CNZ2"/>
<dbReference type="GO" id="GO:0051539">
    <property type="term" value="F:4 iron, 4 sulfur cluster binding"/>
    <property type="evidence" value="ECO:0007669"/>
    <property type="project" value="UniProtKB-KW"/>
</dbReference>
<dbReference type="PROSITE" id="PS00198">
    <property type="entry name" value="4FE4S_FER_1"/>
    <property type="match status" value="1"/>
</dbReference>
<dbReference type="FunFam" id="3.30.70.20:FF:000045">
    <property type="entry name" value="Ferredoxin, 4Fe-4S"/>
    <property type="match status" value="1"/>
</dbReference>
<dbReference type="GO" id="GO:0046872">
    <property type="term" value="F:metal ion binding"/>
    <property type="evidence" value="ECO:0007669"/>
    <property type="project" value="UniProtKB-KW"/>
</dbReference>
<proteinExistence type="predicted"/>
<dbReference type="PANTHER" id="PTHR24960:SF79">
    <property type="entry name" value="PHOTOSYSTEM I IRON-SULFUR CENTER"/>
    <property type="match status" value="1"/>
</dbReference>
<evidence type="ECO:0000256" key="1">
    <source>
        <dbReference type="ARBA" id="ARBA00001966"/>
    </source>
</evidence>
<organism evidence="9">
    <name type="scientific">hydrothermal vent metagenome</name>
    <dbReference type="NCBI Taxonomy" id="652676"/>
    <lineage>
        <taxon>unclassified sequences</taxon>
        <taxon>metagenomes</taxon>
        <taxon>ecological metagenomes</taxon>
    </lineage>
</organism>
<dbReference type="PROSITE" id="PS51379">
    <property type="entry name" value="4FE4S_FER_2"/>
    <property type="match status" value="2"/>
</dbReference>
<sequence length="85" mass="9473">MALVITNDCIACDACREECPNEAIEENDPVYLIDPDVCTECVGHFDEPQCISVCPVDCIISDPDNVENAEELMFKYNKLQAELDS</sequence>
<evidence type="ECO:0000256" key="5">
    <source>
        <dbReference type="ARBA" id="ARBA00022982"/>
    </source>
</evidence>
<keyword evidence="6" id="KW-0408">Iron</keyword>
<gene>
    <name evidence="9" type="ORF">MNB_SV-13-1066</name>
</gene>
<dbReference type="InterPro" id="IPR017896">
    <property type="entry name" value="4Fe4S_Fe-S-bd"/>
</dbReference>
<dbReference type="Gene3D" id="3.30.70.20">
    <property type="match status" value="1"/>
</dbReference>
<dbReference type="NCBIfam" id="NF033683">
    <property type="entry name" value="di_4Fe-4S_YfhL"/>
    <property type="match status" value="1"/>
</dbReference>
<comment type="cofactor">
    <cofactor evidence="1">
        <name>[4Fe-4S] cluster</name>
        <dbReference type="ChEBI" id="CHEBI:49883"/>
    </cofactor>
</comment>
<keyword evidence="2" id="KW-0813">Transport</keyword>
<evidence type="ECO:0000256" key="7">
    <source>
        <dbReference type="ARBA" id="ARBA00023014"/>
    </source>
</evidence>
<evidence type="ECO:0000256" key="3">
    <source>
        <dbReference type="ARBA" id="ARBA00022485"/>
    </source>
</evidence>
<evidence type="ECO:0000256" key="2">
    <source>
        <dbReference type="ARBA" id="ARBA00022448"/>
    </source>
</evidence>
<accession>A0A1W1CNZ2</accession>
<dbReference type="EMBL" id="FPHM01000111">
    <property type="protein sequence ID" value="SFV67610.1"/>
    <property type="molecule type" value="Genomic_DNA"/>
</dbReference>
<dbReference type="InterPro" id="IPR047927">
    <property type="entry name" value="YfhL-like"/>
</dbReference>
<feature type="domain" description="4Fe-4S ferredoxin-type" evidence="8">
    <location>
        <begin position="31"/>
        <end position="64"/>
    </location>
</feature>
<evidence type="ECO:0000313" key="9">
    <source>
        <dbReference type="EMBL" id="SFV67610.1"/>
    </source>
</evidence>
<dbReference type="InterPro" id="IPR017900">
    <property type="entry name" value="4Fe4S_Fe_S_CS"/>
</dbReference>
<dbReference type="InterPro" id="IPR050157">
    <property type="entry name" value="PSI_iron-sulfur_center"/>
</dbReference>
<dbReference type="Pfam" id="PF00037">
    <property type="entry name" value="Fer4"/>
    <property type="match status" value="1"/>
</dbReference>
<protein>
    <submittedName>
        <fullName evidence="9">Ferredoxin</fullName>
    </submittedName>
</protein>
<keyword evidence="5" id="KW-0249">Electron transport</keyword>
<dbReference type="PANTHER" id="PTHR24960">
    <property type="entry name" value="PHOTOSYSTEM I IRON-SULFUR CENTER-RELATED"/>
    <property type="match status" value="1"/>
</dbReference>
<keyword evidence="7" id="KW-0411">Iron-sulfur</keyword>
<name>A0A1W1CNZ2_9ZZZZ</name>
<feature type="domain" description="4Fe-4S ferredoxin-type" evidence="8">
    <location>
        <begin position="1"/>
        <end position="29"/>
    </location>
</feature>
<dbReference type="GO" id="GO:0005737">
    <property type="term" value="C:cytoplasm"/>
    <property type="evidence" value="ECO:0007669"/>
    <property type="project" value="TreeGrafter"/>
</dbReference>
<evidence type="ECO:0000256" key="6">
    <source>
        <dbReference type="ARBA" id="ARBA00023004"/>
    </source>
</evidence>
<evidence type="ECO:0000259" key="8">
    <source>
        <dbReference type="PROSITE" id="PS51379"/>
    </source>
</evidence>
<keyword evidence="4" id="KW-0479">Metal-binding</keyword>
<reference evidence="9" key="1">
    <citation type="submission" date="2016-10" db="EMBL/GenBank/DDBJ databases">
        <authorList>
            <person name="de Groot N.N."/>
        </authorList>
    </citation>
    <scope>NUCLEOTIDE SEQUENCE</scope>
</reference>
<keyword evidence="3" id="KW-0004">4Fe-4S</keyword>